<dbReference type="GO" id="GO:0003677">
    <property type="term" value="F:DNA binding"/>
    <property type="evidence" value="ECO:0007669"/>
    <property type="project" value="UniProtKB-KW"/>
</dbReference>
<dbReference type="HOGENOM" id="CLU_1573043_0_0_1"/>
<comment type="subcellular location">
    <subcellularLocation>
        <location evidence="1">Nucleus</location>
    </subcellularLocation>
</comment>
<reference evidence="8" key="1">
    <citation type="journal article" date="2013" name="Nat. Commun.">
        <title>Whole-genome sequencing of Oryza brachyantha reveals mechanisms underlying Oryza genome evolution.</title>
        <authorList>
            <person name="Chen J."/>
            <person name="Huang Q."/>
            <person name="Gao D."/>
            <person name="Wang J."/>
            <person name="Lang Y."/>
            <person name="Liu T."/>
            <person name="Li B."/>
            <person name="Bai Z."/>
            <person name="Luis Goicoechea J."/>
            <person name="Liang C."/>
            <person name="Chen C."/>
            <person name="Zhang W."/>
            <person name="Sun S."/>
            <person name="Liao Y."/>
            <person name="Zhang X."/>
            <person name="Yang L."/>
            <person name="Song C."/>
            <person name="Wang M."/>
            <person name="Shi J."/>
            <person name="Liu G."/>
            <person name="Liu J."/>
            <person name="Zhou H."/>
            <person name="Zhou W."/>
            <person name="Yu Q."/>
            <person name="An N."/>
            <person name="Chen Y."/>
            <person name="Cai Q."/>
            <person name="Wang B."/>
            <person name="Liu B."/>
            <person name="Min J."/>
            <person name="Huang Y."/>
            <person name="Wu H."/>
            <person name="Li Z."/>
            <person name="Zhang Y."/>
            <person name="Yin Y."/>
            <person name="Song W."/>
            <person name="Jiang J."/>
            <person name="Jackson S.A."/>
            <person name="Wing R.A."/>
            <person name="Wang J."/>
            <person name="Chen M."/>
        </authorList>
    </citation>
    <scope>NUCLEOTIDE SEQUENCE [LARGE SCALE GENOMIC DNA]</scope>
    <source>
        <strain evidence="8">cv. IRGC 101232</strain>
    </source>
</reference>
<evidence type="ECO:0000259" key="7">
    <source>
        <dbReference type="PROSITE" id="PS51294"/>
    </source>
</evidence>
<keyword evidence="9" id="KW-1185">Reference proteome</keyword>
<evidence type="ECO:0000313" key="9">
    <source>
        <dbReference type="Proteomes" id="UP000006038"/>
    </source>
</evidence>
<dbReference type="Gramene" id="OB10G19740.1">
    <property type="protein sequence ID" value="OB10G19740.1"/>
    <property type="gene ID" value="OB10G19740"/>
</dbReference>
<dbReference type="AlphaFoldDB" id="J3N376"/>
<sequence>MAASSATDPATTRTASEGSTPLENEVRDDDMEHSNGEITDIRGLRECRLSWTAQLHRQFIAAVKHLGEDKAVPKKILGIMNVKHLTREQVASHLQKYRMRQKKSIPTASRSKCFDQDGCMEITDYSLPKDDLSSGSECMLEERKDYPSEDLQDLQWDSDKQEYGPCLWNF</sequence>
<dbReference type="GO" id="GO:0005634">
    <property type="term" value="C:nucleus"/>
    <property type="evidence" value="ECO:0007669"/>
    <property type="project" value="UniProtKB-SubCell"/>
</dbReference>
<dbReference type="InterPro" id="IPR044841">
    <property type="entry name" value="LUX/BOA-like"/>
</dbReference>
<feature type="domain" description="HTH myb-type" evidence="7">
    <location>
        <begin position="48"/>
        <end position="102"/>
    </location>
</feature>
<dbReference type="InterPro" id="IPR009057">
    <property type="entry name" value="Homeodomain-like_sf"/>
</dbReference>
<dbReference type="PROSITE" id="PS51294">
    <property type="entry name" value="HTH_MYB"/>
    <property type="match status" value="1"/>
</dbReference>
<dbReference type="PANTHER" id="PTHR31442:SF40">
    <property type="entry name" value="HOMEODOMAIN-LIKE SUPERFAMILY PROTEIN"/>
    <property type="match status" value="1"/>
</dbReference>
<dbReference type="InterPro" id="IPR001005">
    <property type="entry name" value="SANT/Myb"/>
</dbReference>
<dbReference type="GO" id="GO:0048576">
    <property type="term" value="P:positive regulation of short-day photoperiodism, flowering"/>
    <property type="evidence" value="ECO:0007669"/>
    <property type="project" value="EnsemblPlants"/>
</dbReference>
<dbReference type="Proteomes" id="UP000006038">
    <property type="component" value="Chromosome 10"/>
</dbReference>
<name>J3N376_ORYBR</name>
<dbReference type="PANTHER" id="PTHR31442">
    <property type="entry name" value="HOMEODOMAIN-LIKE SUPERFAMILY PROTEIN-RELATED"/>
    <property type="match status" value="1"/>
</dbReference>
<organism evidence="8">
    <name type="scientific">Oryza brachyantha</name>
    <name type="common">malo sina</name>
    <dbReference type="NCBI Taxonomy" id="4533"/>
    <lineage>
        <taxon>Eukaryota</taxon>
        <taxon>Viridiplantae</taxon>
        <taxon>Streptophyta</taxon>
        <taxon>Embryophyta</taxon>
        <taxon>Tracheophyta</taxon>
        <taxon>Spermatophyta</taxon>
        <taxon>Magnoliopsida</taxon>
        <taxon>Liliopsida</taxon>
        <taxon>Poales</taxon>
        <taxon>Poaceae</taxon>
        <taxon>BOP clade</taxon>
        <taxon>Oryzoideae</taxon>
        <taxon>Oryzeae</taxon>
        <taxon>Oryzinae</taxon>
        <taxon>Oryza</taxon>
    </lineage>
</organism>
<evidence type="ECO:0000313" key="8">
    <source>
        <dbReference type="EnsemblPlants" id="OB10G19740.1"/>
    </source>
</evidence>
<dbReference type="EnsemblPlants" id="OB10G19740.1">
    <property type="protein sequence ID" value="OB10G19740.1"/>
    <property type="gene ID" value="OB10G19740"/>
</dbReference>
<dbReference type="FunFam" id="1.10.10.60:FF:000007">
    <property type="entry name" value="Two-component response regulator"/>
    <property type="match status" value="1"/>
</dbReference>
<dbReference type="InterPro" id="IPR006447">
    <property type="entry name" value="Myb_dom_plants"/>
</dbReference>
<feature type="region of interest" description="Disordered" evidence="6">
    <location>
        <begin position="1"/>
        <end position="37"/>
    </location>
</feature>
<feature type="compositionally biased region" description="Polar residues" evidence="6">
    <location>
        <begin position="1"/>
        <end position="22"/>
    </location>
</feature>
<keyword evidence="4" id="KW-0804">Transcription</keyword>
<evidence type="ECO:0000256" key="4">
    <source>
        <dbReference type="ARBA" id="ARBA00023163"/>
    </source>
</evidence>
<dbReference type="GO" id="GO:0003700">
    <property type="term" value="F:DNA-binding transcription factor activity"/>
    <property type="evidence" value="ECO:0007669"/>
    <property type="project" value="InterPro"/>
</dbReference>
<dbReference type="eggNOG" id="KOG1601">
    <property type="taxonomic scope" value="Eukaryota"/>
</dbReference>
<accession>J3N376</accession>
<keyword evidence="3" id="KW-0238">DNA-binding</keyword>
<protein>
    <recommendedName>
        <fullName evidence="7">HTH myb-type domain-containing protein</fullName>
    </recommendedName>
</protein>
<reference evidence="8" key="2">
    <citation type="submission" date="2013-04" db="UniProtKB">
        <authorList>
            <consortium name="EnsemblPlants"/>
        </authorList>
    </citation>
    <scope>IDENTIFICATION</scope>
</reference>
<evidence type="ECO:0000256" key="3">
    <source>
        <dbReference type="ARBA" id="ARBA00023125"/>
    </source>
</evidence>
<dbReference type="NCBIfam" id="TIGR01557">
    <property type="entry name" value="myb_SHAQKYF"/>
    <property type="match status" value="1"/>
</dbReference>
<evidence type="ECO:0000256" key="2">
    <source>
        <dbReference type="ARBA" id="ARBA00023015"/>
    </source>
</evidence>
<evidence type="ECO:0000256" key="6">
    <source>
        <dbReference type="SAM" id="MobiDB-lite"/>
    </source>
</evidence>
<keyword evidence="5" id="KW-0539">Nucleus</keyword>
<dbReference type="SUPFAM" id="SSF46689">
    <property type="entry name" value="Homeodomain-like"/>
    <property type="match status" value="1"/>
</dbReference>
<evidence type="ECO:0000256" key="1">
    <source>
        <dbReference type="ARBA" id="ARBA00004123"/>
    </source>
</evidence>
<proteinExistence type="predicted"/>
<dbReference type="InterPro" id="IPR017930">
    <property type="entry name" value="Myb_dom"/>
</dbReference>
<dbReference type="Gene3D" id="1.10.10.60">
    <property type="entry name" value="Homeodomain-like"/>
    <property type="match status" value="1"/>
</dbReference>
<evidence type="ECO:0000256" key="5">
    <source>
        <dbReference type="ARBA" id="ARBA00023242"/>
    </source>
</evidence>
<keyword evidence="2" id="KW-0805">Transcription regulation</keyword>
<dbReference type="Pfam" id="PF00249">
    <property type="entry name" value="Myb_DNA-binding"/>
    <property type="match status" value="1"/>
</dbReference>